<dbReference type="InterPro" id="IPR016181">
    <property type="entry name" value="Acyl_CoA_acyltransferase"/>
</dbReference>
<evidence type="ECO:0000313" key="3">
    <source>
        <dbReference type="Proteomes" id="UP000184330"/>
    </source>
</evidence>
<reference evidence="2 3" key="1">
    <citation type="submission" date="2016-03" db="EMBL/GenBank/DDBJ databases">
        <authorList>
            <person name="Ploux O."/>
        </authorList>
    </citation>
    <scope>NUCLEOTIDE SEQUENCE [LARGE SCALE GENOMIC DNA]</scope>
    <source>
        <strain evidence="2 3">UAMH 11012</strain>
    </source>
</reference>
<evidence type="ECO:0000259" key="1">
    <source>
        <dbReference type="Pfam" id="PF22998"/>
    </source>
</evidence>
<dbReference type="SUPFAM" id="SSF55729">
    <property type="entry name" value="Acyl-CoA N-acyltransferases (Nat)"/>
    <property type="match status" value="1"/>
</dbReference>
<dbReference type="STRING" id="576137.A0A1L7XQZ8"/>
<dbReference type="InterPro" id="IPR055100">
    <property type="entry name" value="GNAT_LYC1-like"/>
</dbReference>
<proteinExistence type="predicted"/>
<keyword evidence="3" id="KW-1185">Reference proteome</keyword>
<dbReference type="PANTHER" id="PTHR34815">
    <property type="entry name" value="LYSINE ACETYLTRANSFERASE"/>
    <property type="match status" value="1"/>
</dbReference>
<dbReference type="Pfam" id="PF22998">
    <property type="entry name" value="GNAT_LYC1-like"/>
    <property type="match status" value="1"/>
</dbReference>
<dbReference type="PANTHER" id="PTHR34815:SF2">
    <property type="entry name" value="N-ACETYLTRANSFERASE DOMAIN-CONTAINING PROTEIN"/>
    <property type="match status" value="1"/>
</dbReference>
<dbReference type="OrthoDB" id="2020070at2759"/>
<dbReference type="AlphaFoldDB" id="A0A1L7XQZ8"/>
<accession>A0A1L7XQZ8</accession>
<gene>
    <name evidence="2" type="ORF">PAC_17381</name>
</gene>
<feature type="domain" description="LYC1 C-terminal" evidence="1">
    <location>
        <begin position="174"/>
        <end position="377"/>
    </location>
</feature>
<name>A0A1L7XQZ8_9HELO</name>
<organism evidence="2 3">
    <name type="scientific">Phialocephala subalpina</name>
    <dbReference type="NCBI Taxonomy" id="576137"/>
    <lineage>
        <taxon>Eukaryota</taxon>
        <taxon>Fungi</taxon>
        <taxon>Dikarya</taxon>
        <taxon>Ascomycota</taxon>
        <taxon>Pezizomycotina</taxon>
        <taxon>Leotiomycetes</taxon>
        <taxon>Helotiales</taxon>
        <taxon>Mollisiaceae</taxon>
        <taxon>Phialocephala</taxon>
        <taxon>Phialocephala fortinii species complex</taxon>
    </lineage>
</organism>
<sequence>MPAVAAQSGEPASELQLELAHPTSRECQHIWNLISVPWRDALSHEQFMEESAYLLTVPLAKDGGMAMWVLVEKDSMPDQRAILASCESYRKQALVSDKDGKVEDVIVHGIASVFCDPKYRGKGYAKVMLKLLGSVLKTWQVKDGEWCVGSVLYSDIGRSYYAGIGWKPALNNTHLEFPAQSHSDLEGTVSLQAGDIEALCIEDEKIIRKDLATPSASRTKMMILPDHSHMLWHHSKEEFVAQKLFSKIPHVKGALIGEHGSRVWALWTHRFYSDPSHTPSGNILYILRLVIEDPGREDLISQLRSVFQAAQAEAKAWNLDVVKLWDPDPRVQRLVRRMGIGGRIVEREEDGVASFLWYDEDKDGRPEWVANEKYAWC</sequence>
<dbReference type="EMBL" id="FJOG01000044">
    <property type="protein sequence ID" value="CZR67482.1"/>
    <property type="molecule type" value="Genomic_DNA"/>
</dbReference>
<protein>
    <recommendedName>
        <fullName evidence="1">LYC1 C-terminal domain-containing protein</fullName>
    </recommendedName>
</protein>
<evidence type="ECO:0000313" key="2">
    <source>
        <dbReference type="EMBL" id="CZR67482.1"/>
    </source>
</evidence>
<dbReference type="InterPro" id="IPR053013">
    <property type="entry name" value="LAT"/>
</dbReference>
<dbReference type="Gene3D" id="3.40.630.30">
    <property type="match status" value="1"/>
</dbReference>
<dbReference type="Proteomes" id="UP000184330">
    <property type="component" value="Unassembled WGS sequence"/>
</dbReference>